<feature type="disulfide bond" evidence="14">
    <location>
        <begin position="807"/>
        <end position="822"/>
    </location>
</feature>
<feature type="disulfide bond" evidence="13">
    <location>
        <begin position="3139"/>
        <end position="3148"/>
    </location>
</feature>
<dbReference type="InterPro" id="IPR023415">
    <property type="entry name" value="LDLR_class-A_CS"/>
</dbReference>
<dbReference type="SMART" id="SM00282">
    <property type="entry name" value="LamG"/>
    <property type="match status" value="1"/>
</dbReference>
<evidence type="ECO:0000256" key="7">
    <source>
        <dbReference type="ARBA" id="ARBA00022889"/>
    </source>
</evidence>
<feature type="disulfide bond" evidence="14">
    <location>
        <begin position="577"/>
        <end position="592"/>
    </location>
</feature>
<sequence length="3176" mass="353515">MRASRRSAHLRMAVLVAALVALVTGLENDDLVFDHDGKLPIADTTSEQEYQESLFHNIWNWLNFGKINIFSLSKYPSIGQFEKSRDTNSIFNTDDRPKREVKEDNEIKNDDSLYKSRKSFYTNDNPIQPKLASKFRQGDDEDDLGSGELEIEKEVEGSANSVDFHTIRSTTLNHINTITESNLIEEPNSYDEKNVYRISITIKEPYREEFERRDGEKFKKFAENLTKSVEEILHQNLKKDHHVTFVKMENAPDPFESHVHLDIRTMSSETDVRHVLEKHLNTYYSFGKFTVNPLTFQLRAVLECQYGEIACDISRCILQTQKCDFKSDCEDGSDEIDCKYPTCGPDDFVCNNGQCIKGSLHCDDRPDCYDHSDEENCLTTCSSDEYRCLEGICISIDKRCNDYPDCRNGDDEDSCDCRPDDFYCEDGNCVSYSSLCNGVQECRDGSDEKDCDFAPCPPTDFTCGDRSCIPKALVCDGIDHCLGAEDELRCEKNCTPTQFKCVSGNKCIESVYRCDGYPDCPDRSDEDCHNGSSNGSIIYDSSTLSNHVNNSRVNYSGCRSDEFECSPNYCINRLDICNGRLDCPNGNDEQNCSPYQHREEESARLNLKVYPTDQIINEKSEVVFQCRDEGLLRAKVRWIRGNNRPLPPGSHVDNGRLEIPNIQLEHSGNYICEAEKYLHLPGSQITAQLTVEKYNQSWYESSKSCSEYEATCSNEECIPKSDICNGKIDCSDGSDEIHCGHHGCEPNEFRCSNKQCMSKLWRCDGDKDCSDGSDEENCADLSYNAPCYYGEFKCSSNNQCIPKSYHCDHENDCVDGSDEIGCSPVYILIPPPPMMVLDPGDTLSLTCTAIGIPIPEINWRLNWGHVPQKCSMTSTNGTGTLTCPDLRVEDQGAYSCEGINVMGFVIAVPDTILVVKNTSICPLGKFNSEANKVEDCISCFCFGVTTECGSAKLFTHQIPLPVDRYKVVPVEIKPRITVLLDTNVTQTVPIEHDGIHVQTLNNEVNKNSVIYFGLPDNFNGNQLKSYGGYLQYDLRYNSYGIDNEAPSVIIMGNDISIFHTNSQFFNNRESRQKIRFVYGEWYKQDRRGSILASRENIMMVLANINNILIKAQYENSPHLNVSITNVILDSARSTGLDSASFIEECRCPSGYTGLSCENCAPGYIRRKSGQWLNQCYKENLPQSCPRTFYGDPSRGIPCEACPCPLPSNQFERTCHLEFDNKNPKCDCPPGYEGKRCERCAEGYRGNPLRGEECRSYEPCDRSGSLSPEPDRYTGRCQCKEYAIGPKCNQCKANTFSLASTNQFGCINCFCMGTTNTCVSSNWYRSETRVSFTNSVQGFQLIGSKDRESVPISLGINIKPDTREIVFNDFPDRGAGDVYYWRLPTIFLGNQITAYGGNLKYIVRYVPSPGGLTSRNSAADVELISSNDITLLYYSREVSDPNIAKTFTVPLLEQYWQRSDGTTADREHLLMALADIEAIRIKATYTTHTYEAALAYVSLDIAEEFNTGKERAIEVEKCSCPVGYQGLSCEDCASGYTRAIEGLYLGICEPCKCNGHSNQCDPENGACENCADHTTGENCELCESGYVGDALRGTPNDCQIKNGSVIPCHCNVLGSESSNCSNGHCECKRNTEGPDCGRCRFSTFGLSEHNADGCNECFCNGVTNECHESSLYIQQIPIFLYDNQHGFTLTDSSRREVISDNFKLNISVNEIGYEFTTDRNKRLFWSLPTVFTGNKVKSYGGNLLLSLHIVAQPYSVCHQDQDVILVGNGLTLYWTSSKEISPKSMVTFSVPLKEHEWRHISFNGLRVATRSDLMTVLTNIDAILVRATYCTEMIATYISDISLDTAVEIFTGNPRATQIEICRCPAGYSGTSCEACAPGYYRNANDRSTSILGSCSPCPCNGNEQSCELDWSAHVKCNCNPQYTGEYCQDIADFTQSPAIPSTTTIQSSPIVVKIKEPTIQIVKIGDSVRYHCSAKSLYNDPVTIKWEKEGGYLPVGRGIDDSSGLLFIREVKVSDSGNYICRVTDGVHVRTEKVTLHIGDSVLEPIININPAFLRVIEGDPAEFLCEVTDSPQALIEWIRSDGRMNPNATFGGGILKIPSVTVDDDGEYKCIVRSRSGYSEKTAQLHVKGIDYDPSQESDIVVNVSPSKWSGFSGDTVKLACDTSKPVQKIIWSRTDRLTLPTAAVQSNGVLIISNPALNDAGWYICTAILYDGTEKSVTTSVTIHPRHNMPIISIEPQRQKVPQGSTATIECRTEGDETNIKWMKNRESNLGSNVQATGNILRINNIQIVNRGVYTCRISNSEKGNFEASAIIEVEPREMPILQIHPHESQTVLEGNTADFHCRAIAGIPTPEIKWTRQDGRPLSFNAQVASDGMLRINNATHSDGGTYVCVAENPVGVTSLSVNLEINSFPVIIITPQNGVLQMKLGDPLHLTCTATGYPSPIVSWSKDYGQDPKERTIIDPYNSGTFGPSATIDINAVSKEDEGTYVCKASNSAGVIVDYVQLRIEDDINSVDYPDNCRGDPYCYENIPQVKQNKHSSLLVDRLSKIPSGGKVLIRCKLLYADDKNIYLDWKREDGRPMPLGSTVSDGTLLIENLQKEDSGEYTCFGVDLYGKQLFSAKSQLTVFDFPKVELRPTKQTVKPGESPSIHCIASGEQPLNVEWEAVGRPIPTSVSQSNGVLQFYGITFSDAGKYVCKAWNDLGTAESVAEVTVEASTTPIVRVQASKNPVNIGDSVDLHCVTSGIVNPHYVWSKPYEISLPWNARENGNILSLVDVNPSNNGLYRCAIDFEDGVVEDDITLKILDDDTSTEVPSEEPVVIKHEQIGKNLELACRDNLQPPVQYRWTKSNSSLPIRHEQRNDKLILIEVDGDAAGAYTCVANNGEETVETFTTVVITGLIPYFSQAPLSFIELPPLMGANLRFNIEISFRPENSNGILLYTSETPNEIGDFILLTLENGFPIFKFDLGSGPTIIQADRNITLGDWHTIIIRRDRKEGVMIVDDVYSYQASSRGKKDGLDVFYPLYLGGIADNIVINENAGTNTGFIGCINRLVIEDKQINLMNNMVMSQSITNCEICEYLENSCINGVCQESTAKDGYECLCHTGYSGNRCQTAVKSCLPGICGEGVCHETDYSYECDCPIDKTGRNCETSQTIRTPKLRHPRSFLAYSTPKLLRR</sequence>
<feature type="domain" description="EGF-like" evidence="19">
    <location>
        <begin position="1249"/>
        <end position="1288"/>
    </location>
</feature>
<feature type="domain" description="Laminin IV type A" evidence="22">
    <location>
        <begin position="1681"/>
        <end position="1860"/>
    </location>
</feature>
<feature type="disulfide bond" evidence="14">
    <location>
        <begin position="362"/>
        <end position="377"/>
    </location>
</feature>
<dbReference type="InterPro" id="IPR003599">
    <property type="entry name" value="Ig_sub"/>
</dbReference>
<dbReference type="PROSITE" id="PS01186">
    <property type="entry name" value="EGF_2"/>
    <property type="match status" value="1"/>
</dbReference>
<feature type="disulfide bond" evidence="14">
    <location>
        <begin position="724"/>
        <end position="739"/>
    </location>
</feature>
<feature type="domain" description="Ig-like" evidence="21">
    <location>
        <begin position="2135"/>
        <end position="2224"/>
    </location>
</feature>
<dbReference type="GO" id="GO:0048513">
    <property type="term" value="P:animal organ development"/>
    <property type="evidence" value="ECO:0007669"/>
    <property type="project" value="UniProtKB-ARBA"/>
</dbReference>
<feature type="domain" description="Ig-like" evidence="21">
    <location>
        <begin position="2045"/>
        <end position="2127"/>
    </location>
</feature>
<feature type="domain" description="Laminin G" evidence="18">
    <location>
        <begin position="2900"/>
        <end position="3077"/>
    </location>
</feature>
<name>A0AAJ6VK91_9HYME</name>
<dbReference type="Gene3D" id="2.170.300.10">
    <property type="entry name" value="Tie2 ligand-binding domain superfamily"/>
    <property type="match status" value="2"/>
</dbReference>
<dbReference type="Proteomes" id="UP000695007">
    <property type="component" value="Unplaced"/>
</dbReference>
<dbReference type="GO" id="GO:0048731">
    <property type="term" value="P:system development"/>
    <property type="evidence" value="ECO:0007669"/>
    <property type="project" value="UniProtKB-ARBA"/>
</dbReference>
<feature type="disulfide bond" evidence="14">
    <location>
        <begin position="388"/>
        <end position="406"/>
    </location>
</feature>
<keyword evidence="10" id="KW-0325">Glycoprotein</keyword>
<feature type="disulfide bond" evidence="14">
    <location>
        <begin position="311"/>
        <end position="329"/>
    </location>
</feature>
<feature type="disulfide bond" evidence="14">
    <location>
        <begin position="424"/>
        <end position="442"/>
    </location>
</feature>
<evidence type="ECO:0000256" key="8">
    <source>
        <dbReference type="ARBA" id="ARBA00023054"/>
    </source>
</evidence>
<feature type="domain" description="Ig-like" evidence="21">
    <location>
        <begin position="2631"/>
        <end position="2713"/>
    </location>
</feature>
<evidence type="ECO:0000256" key="17">
    <source>
        <dbReference type="SAM" id="SignalP"/>
    </source>
</evidence>
<dbReference type="Pfam" id="PF00053">
    <property type="entry name" value="EGF_laminin"/>
    <property type="match status" value="6"/>
</dbReference>
<dbReference type="FunFam" id="2.60.40.10:FF:000032">
    <property type="entry name" value="palladin isoform X1"/>
    <property type="match status" value="1"/>
</dbReference>
<keyword evidence="23" id="KW-1185">Reference proteome</keyword>
<keyword evidence="9 13" id="KW-1015">Disulfide bond</keyword>
<dbReference type="InterPro" id="IPR013098">
    <property type="entry name" value="Ig_I-set"/>
</dbReference>
<feature type="region of interest" description="Disordered" evidence="16">
    <location>
        <begin position="87"/>
        <end position="145"/>
    </location>
</feature>
<dbReference type="InterPro" id="IPR036179">
    <property type="entry name" value="Ig-like_dom_sf"/>
</dbReference>
<feature type="disulfide bond" evidence="14">
    <location>
        <begin position="475"/>
        <end position="490"/>
    </location>
</feature>
<evidence type="ECO:0000256" key="3">
    <source>
        <dbReference type="ARBA" id="ARBA00022530"/>
    </source>
</evidence>
<dbReference type="PROSITE" id="PS50027">
    <property type="entry name" value="EGF_LAM_2"/>
    <property type="match status" value="4"/>
</dbReference>
<dbReference type="GO" id="GO:0030154">
    <property type="term" value="P:cell differentiation"/>
    <property type="evidence" value="ECO:0007669"/>
    <property type="project" value="UniProtKB-ARBA"/>
</dbReference>
<keyword evidence="4 17" id="KW-0732">Signal</keyword>
<dbReference type="InterPro" id="IPR000034">
    <property type="entry name" value="Laminin_IV"/>
</dbReference>
<feature type="domain" description="Ig-like" evidence="21">
    <location>
        <begin position="1949"/>
        <end position="2037"/>
    </location>
</feature>
<dbReference type="SMART" id="SM00281">
    <property type="entry name" value="LamB"/>
    <property type="match status" value="3"/>
</dbReference>
<feature type="disulfide bond" evidence="14">
    <location>
        <begin position="763"/>
        <end position="778"/>
    </location>
</feature>
<feature type="disulfide bond" evidence="14">
    <location>
        <begin position="463"/>
        <end position="481"/>
    </location>
</feature>
<comment type="caution">
    <text evidence="13">Lacks conserved residue(s) required for the propagation of feature annotation.</text>
</comment>
<dbReference type="CDD" id="cd00055">
    <property type="entry name" value="EGF_Lam"/>
    <property type="match status" value="5"/>
</dbReference>
<evidence type="ECO:0000256" key="9">
    <source>
        <dbReference type="ARBA" id="ARBA00023157"/>
    </source>
</evidence>
<dbReference type="GO" id="GO:0005604">
    <property type="term" value="C:basement membrane"/>
    <property type="evidence" value="ECO:0007669"/>
    <property type="project" value="UniProtKB-SubCell"/>
</dbReference>
<feature type="disulfide bond" evidence="14">
    <location>
        <begin position="456"/>
        <end position="468"/>
    </location>
</feature>
<feature type="disulfide bond" evidence="13">
    <location>
        <begin position="1259"/>
        <end position="1276"/>
    </location>
</feature>
<evidence type="ECO:0000256" key="10">
    <source>
        <dbReference type="ARBA" id="ARBA00023180"/>
    </source>
</evidence>
<feature type="domain" description="Ig-like" evidence="21">
    <location>
        <begin position="2413"/>
        <end position="2507"/>
    </location>
</feature>
<feature type="disulfide bond" evidence="15">
    <location>
        <begin position="1569"/>
        <end position="1578"/>
    </location>
</feature>
<reference evidence="24" key="1">
    <citation type="submission" date="2025-08" db="UniProtKB">
        <authorList>
            <consortium name="RefSeq"/>
        </authorList>
    </citation>
    <scope>IDENTIFICATION</scope>
</reference>
<keyword evidence="12" id="KW-0393">Immunoglobulin domain</keyword>
<feature type="domain" description="Laminin EGF-like" evidence="20">
    <location>
        <begin position="1258"/>
        <end position="1307"/>
    </location>
</feature>
<comment type="subcellular location">
    <subcellularLocation>
        <location evidence="1">Secreted</location>
        <location evidence="1">Extracellular space</location>
        <location evidence="1">Extracellular matrix</location>
        <location evidence="1">Basement membrane</location>
    </subcellularLocation>
</comment>
<dbReference type="SUPFAM" id="SSF49899">
    <property type="entry name" value="Concanavalin A-like lectins/glucanases"/>
    <property type="match status" value="1"/>
</dbReference>
<feature type="signal peptide" evidence="17">
    <location>
        <begin position="1"/>
        <end position="25"/>
    </location>
</feature>
<feature type="domain" description="EGF-like" evidence="19">
    <location>
        <begin position="3080"/>
        <end position="3112"/>
    </location>
</feature>
<dbReference type="Pfam" id="PF00057">
    <property type="entry name" value="Ldl_recept_a"/>
    <property type="match status" value="10"/>
</dbReference>
<feature type="disulfide bond" evidence="14">
    <location>
        <begin position="705"/>
        <end position="717"/>
    </location>
</feature>
<evidence type="ECO:0000256" key="14">
    <source>
        <dbReference type="PROSITE-ProRule" id="PRU00124"/>
    </source>
</evidence>
<keyword evidence="3" id="KW-0272">Extracellular matrix</keyword>
<feature type="domain" description="Ig-like" evidence="21">
    <location>
        <begin position="2532"/>
        <end position="2626"/>
    </location>
</feature>
<feature type="chain" id="PRO_5042616604" evidence="17">
    <location>
        <begin position="26"/>
        <end position="3176"/>
    </location>
</feature>
<dbReference type="KEGG" id="csol:105359776"/>
<dbReference type="PROSITE" id="PS50068">
    <property type="entry name" value="LDLRA_2"/>
    <property type="match status" value="10"/>
</dbReference>
<evidence type="ECO:0000259" key="19">
    <source>
        <dbReference type="PROSITE" id="PS50026"/>
    </source>
</evidence>
<feature type="domain" description="EGF-like" evidence="19">
    <location>
        <begin position="3114"/>
        <end position="3149"/>
    </location>
</feature>
<feature type="disulfide bond" evidence="15">
    <location>
        <begin position="1607"/>
        <end position="1619"/>
    </location>
</feature>
<feature type="domain" description="Ig-like" evidence="21">
    <location>
        <begin position="2232"/>
        <end position="2315"/>
    </location>
</feature>
<feature type="disulfide bond" evidence="14">
    <location>
        <begin position="381"/>
        <end position="393"/>
    </location>
</feature>
<dbReference type="Pfam" id="PF07679">
    <property type="entry name" value="I-set"/>
    <property type="match status" value="1"/>
</dbReference>
<feature type="domain" description="Ig-like" evidence="21">
    <location>
        <begin position="2814"/>
        <end position="2895"/>
    </location>
</feature>
<feature type="disulfide bond" evidence="14">
    <location>
        <begin position="744"/>
        <end position="756"/>
    </location>
</feature>
<dbReference type="PROSITE" id="PS50025">
    <property type="entry name" value="LAM_G_DOMAIN"/>
    <property type="match status" value="1"/>
</dbReference>
<keyword evidence="2" id="KW-0964">Secreted</keyword>
<feature type="disulfide bond" evidence="13">
    <location>
        <begin position="1278"/>
        <end position="1287"/>
    </location>
</feature>
<dbReference type="CDD" id="cd00110">
    <property type="entry name" value="LamG"/>
    <property type="match status" value="1"/>
</dbReference>
<feature type="disulfide bond" evidence="14">
    <location>
        <begin position="558"/>
        <end position="570"/>
    </location>
</feature>
<dbReference type="SMART" id="SM00409">
    <property type="entry name" value="IG"/>
    <property type="match status" value="12"/>
</dbReference>
<evidence type="ECO:0000259" key="20">
    <source>
        <dbReference type="PROSITE" id="PS50027"/>
    </source>
</evidence>
<keyword evidence="5" id="KW-0677">Repeat</keyword>
<feature type="domain" description="Laminin IV type A" evidence="22">
    <location>
        <begin position="1333"/>
        <end position="1516"/>
    </location>
</feature>
<dbReference type="InterPro" id="IPR001791">
    <property type="entry name" value="Laminin_G"/>
</dbReference>
<proteinExistence type="predicted"/>
<feature type="disulfide bond" evidence="14">
    <location>
        <begin position="343"/>
        <end position="355"/>
    </location>
</feature>
<keyword evidence="6" id="KW-0084">Basement membrane</keyword>
<evidence type="ECO:0000256" key="4">
    <source>
        <dbReference type="ARBA" id="ARBA00022729"/>
    </source>
</evidence>
<keyword evidence="13" id="KW-0245">EGF-like domain</keyword>
<feature type="disulfide bond" evidence="14">
    <location>
        <begin position="350"/>
        <end position="368"/>
    </location>
</feature>
<dbReference type="PROSITE" id="PS00022">
    <property type="entry name" value="EGF_1"/>
    <property type="match status" value="4"/>
</dbReference>
<feature type="domain" description="Laminin EGF-like" evidence="20">
    <location>
        <begin position="1550"/>
        <end position="1599"/>
    </location>
</feature>
<accession>A0AAJ6VK91</accession>
<dbReference type="GO" id="GO:0043005">
    <property type="term" value="C:neuron projection"/>
    <property type="evidence" value="ECO:0007669"/>
    <property type="project" value="TreeGrafter"/>
</dbReference>
<evidence type="ECO:0000256" key="6">
    <source>
        <dbReference type="ARBA" id="ARBA00022869"/>
    </source>
</evidence>
<feature type="disulfide bond" evidence="13">
    <location>
        <begin position="3102"/>
        <end position="3111"/>
    </location>
</feature>
<keyword evidence="11 15" id="KW-0424">Laminin EGF-like domain</keyword>
<dbReference type="PROSITE" id="PS51115">
    <property type="entry name" value="LAMININ_IVA"/>
    <property type="match status" value="3"/>
</dbReference>
<feature type="disulfide bond" evidence="15">
    <location>
        <begin position="1227"/>
        <end position="1236"/>
    </location>
</feature>
<dbReference type="SMART" id="SM00192">
    <property type="entry name" value="LDLa"/>
    <property type="match status" value="10"/>
</dbReference>
<feature type="disulfide bond" evidence="14">
    <location>
        <begin position="712"/>
        <end position="730"/>
    </location>
</feature>
<evidence type="ECO:0000256" key="2">
    <source>
        <dbReference type="ARBA" id="ARBA00022525"/>
    </source>
</evidence>
<dbReference type="PROSITE" id="PS50026">
    <property type="entry name" value="EGF_3"/>
    <property type="match status" value="3"/>
</dbReference>
<feature type="disulfide bond" evidence="15">
    <location>
        <begin position="1239"/>
        <end position="1253"/>
    </location>
</feature>
<dbReference type="Gene3D" id="2.10.25.10">
    <property type="entry name" value="Laminin"/>
    <property type="match status" value="4"/>
</dbReference>
<dbReference type="PANTHER" id="PTHR12231">
    <property type="entry name" value="CTX-RELATED TYPE I TRANSMEMBRANE PROTEIN"/>
    <property type="match status" value="1"/>
</dbReference>
<dbReference type="Pfam" id="PF24973">
    <property type="entry name" value="EGF_LMN_ATRN"/>
    <property type="match status" value="1"/>
</dbReference>
<dbReference type="InterPro" id="IPR013320">
    <property type="entry name" value="ConA-like_dom_sf"/>
</dbReference>
<feature type="domain" description="Laminin IV type A" evidence="22">
    <location>
        <begin position="972"/>
        <end position="1144"/>
    </location>
</feature>
<evidence type="ECO:0000259" key="21">
    <source>
        <dbReference type="PROSITE" id="PS50835"/>
    </source>
</evidence>
<dbReference type="FunFam" id="2.10.25.10:FF:000454">
    <property type="entry name" value="Laminin subunit alpha 1"/>
    <property type="match status" value="2"/>
</dbReference>
<dbReference type="Gene3D" id="2.60.40.10">
    <property type="entry name" value="Immunoglobulins"/>
    <property type="match status" value="12"/>
</dbReference>
<feature type="disulfide bond" evidence="13">
    <location>
        <begin position="3118"/>
        <end position="3128"/>
    </location>
</feature>
<dbReference type="SMART" id="SM00181">
    <property type="entry name" value="EGF"/>
    <property type="match status" value="5"/>
</dbReference>
<organism evidence="23 24">
    <name type="scientific">Ceratosolen solmsi marchali</name>
    <dbReference type="NCBI Taxonomy" id="326594"/>
    <lineage>
        <taxon>Eukaryota</taxon>
        <taxon>Metazoa</taxon>
        <taxon>Ecdysozoa</taxon>
        <taxon>Arthropoda</taxon>
        <taxon>Hexapoda</taxon>
        <taxon>Insecta</taxon>
        <taxon>Pterygota</taxon>
        <taxon>Neoptera</taxon>
        <taxon>Endopterygota</taxon>
        <taxon>Hymenoptera</taxon>
        <taxon>Apocrita</taxon>
        <taxon>Proctotrupomorpha</taxon>
        <taxon>Chalcidoidea</taxon>
        <taxon>Agaonidae</taxon>
        <taxon>Agaoninae</taxon>
        <taxon>Ceratosolen</taxon>
    </lineage>
</organism>
<dbReference type="Pfam" id="PF00047">
    <property type="entry name" value="ig"/>
    <property type="match status" value="1"/>
</dbReference>
<dbReference type="InterPro" id="IPR056863">
    <property type="entry name" value="LMN_ATRN_NET-like_EGF"/>
</dbReference>
<feature type="domain" description="Laminin EGF-like" evidence="20">
    <location>
        <begin position="1201"/>
        <end position="1255"/>
    </location>
</feature>
<dbReference type="InterPro" id="IPR013783">
    <property type="entry name" value="Ig-like_fold"/>
</dbReference>
<feature type="disulfide bond" evidence="14">
    <location>
        <begin position="565"/>
        <end position="583"/>
    </location>
</feature>
<evidence type="ECO:0000259" key="22">
    <source>
        <dbReference type="PROSITE" id="PS51115"/>
    </source>
</evidence>
<dbReference type="SUPFAM" id="SSF57424">
    <property type="entry name" value="LDL receptor-like module"/>
    <property type="match status" value="10"/>
</dbReference>
<keyword evidence="7" id="KW-0130">Cell adhesion</keyword>
<dbReference type="InterPro" id="IPR013151">
    <property type="entry name" value="Immunoglobulin_dom"/>
</dbReference>
<feature type="disulfide bond" evidence="15">
    <location>
        <begin position="1626"/>
        <end position="1635"/>
    </location>
</feature>
<feature type="disulfide bond" evidence="14">
    <location>
        <begin position="436"/>
        <end position="451"/>
    </location>
</feature>
<dbReference type="InterPro" id="IPR003598">
    <property type="entry name" value="Ig_sub2"/>
</dbReference>
<evidence type="ECO:0000313" key="24">
    <source>
        <dbReference type="RefSeq" id="XP_011494765.1"/>
    </source>
</evidence>
<feature type="domain" description="Ig-like" evidence="21">
    <location>
        <begin position="824"/>
        <end position="896"/>
    </location>
</feature>
<dbReference type="PANTHER" id="PTHR12231:SF253">
    <property type="entry name" value="DPR-INTERACTING PROTEIN ETA, ISOFORM B-RELATED"/>
    <property type="match status" value="1"/>
</dbReference>
<dbReference type="InterPro" id="IPR000742">
    <property type="entry name" value="EGF"/>
</dbReference>
<dbReference type="InterPro" id="IPR002049">
    <property type="entry name" value="LE_dom"/>
</dbReference>
<feature type="disulfide bond" evidence="14">
    <location>
        <begin position="400"/>
        <end position="415"/>
    </location>
</feature>
<gene>
    <name evidence="24" type="primary">LOC105359776</name>
</gene>
<feature type="disulfide bond" evidence="14">
    <location>
        <begin position="417"/>
        <end position="429"/>
    </location>
</feature>
<evidence type="ECO:0000256" key="12">
    <source>
        <dbReference type="ARBA" id="ARBA00023319"/>
    </source>
</evidence>
<dbReference type="InterPro" id="IPR036055">
    <property type="entry name" value="LDL_receptor-like_sf"/>
</dbReference>
<feature type="domain" description="Ig-like" evidence="21">
    <location>
        <begin position="594"/>
        <end position="690"/>
    </location>
</feature>
<dbReference type="PRINTS" id="PR00261">
    <property type="entry name" value="LDLRECEPTOR"/>
</dbReference>
<dbReference type="PROSITE" id="PS01248">
    <property type="entry name" value="EGF_LAM_1"/>
    <property type="match status" value="5"/>
</dbReference>
<dbReference type="CTD" id="45320"/>
<dbReference type="SUPFAM" id="SSF48726">
    <property type="entry name" value="Immunoglobulin"/>
    <property type="match status" value="11"/>
</dbReference>
<dbReference type="InterPro" id="IPR051170">
    <property type="entry name" value="Neural/epithelial_adhesion"/>
</dbReference>
<feature type="disulfide bond" evidence="14">
    <location>
        <begin position="323"/>
        <end position="338"/>
    </location>
</feature>
<dbReference type="PROSITE" id="PS01209">
    <property type="entry name" value="LDLRA_1"/>
    <property type="match status" value="4"/>
</dbReference>
<evidence type="ECO:0000256" key="1">
    <source>
        <dbReference type="ARBA" id="ARBA00004302"/>
    </source>
</evidence>
<feature type="disulfide bond" evidence="14">
    <location>
        <begin position="304"/>
        <end position="316"/>
    </location>
</feature>
<dbReference type="Pfam" id="PF02210">
    <property type="entry name" value="Laminin_G_2"/>
    <property type="match status" value="1"/>
</dbReference>
<dbReference type="RefSeq" id="XP_011494765.1">
    <property type="nucleotide sequence ID" value="XM_011496463.1"/>
</dbReference>
<dbReference type="GO" id="GO:0007155">
    <property type="term" value="P:cell adhesion"/>
    <property type="evidence" value="ECO:0007669"/>
    <property type="project" value="UniProtKB-KW"/>
</dbReference>
<dbReference type="Pfam" id="PF13927">
    <property type="entry name" value="Ig_3"/>
    <property type="match status" value="9"/>
</dbReference>
<dbReference type="GeneID" id="105359776"/>
<dbReference type="CDD" id="cd00112">
    <property type="entry name" value="LDLa"/>
    <property type="match status" value="10"/>
</dbReference>
<dbReference type="Gene3D" id="2.60.120.200">
    <property type="match status" value="1"/>
</dbReference>
<evidence type="ECO:0000256" key="13">
    <source>
        <dbReference type="PROSITE-ProRule" id="PRU00076"/>
    </source>
</evidence>
<evidence type="ECO:0000256" key="15">
    <source>
        <dbReference type="PROSITE-ProRule" id="PRU00460"/>
    </source>
</evidence>
<dbReference type="FunFam" id="2.10.25.10:FF:000065">
    <property type="entry name" value="Laminin subunit beta 1"/>
    <property type="match status" value="1"/>
</dbReference>
<feature type="domain" description="Ig-like" evidence="21">
    <location>
        <begin position="2720"/>
        <end position="2803"/>
    </location>
</feature>
<protein>
    <submittedName>
        <fullName evidence="24">Basement membrane-specific heparan sulfate proteoglycan core protein</fullName>
    </submittedName>
</protein>
<dbReference type="InterPro" id="IPR002172">
    <property type="entry name" value="LDrepeatLR_classA_rpt"/>
</dbReference>
<dbReference type="Gene3D" id="4.10.400.10">
    <property type="entry name" value="Low-density Lipoprotein Receptor"/>
    <property type="match status" value="10"/>
</dbReference>
<evidence type="ECO:0000259" key="18">
    <source>
        <dbReference type="PROSITE" id="PS50025"/>
    </source>
</evidence>
<dbReference type="SUPFAM" id="SSF57196">
    <property type="entry name" value="EGF/Laminin"/>
    <property type="match status" value="4"/>
</dbReference>
<dbReference type="InterPro" id="IPR007110">
    <property type="entry name" value="Ig-like_dom"/>
</dbReference>
<feature type="domain" description="Laminin EGF-like" evidence="20">
    <location>
        <begin position="1607"/>
        <end position="1655"/>
    </location>
</feature>
<keyword evidence="8" id="KW-0175">Coiled coil</keyword>
<dbReference type="Pfam" id="PF00052">
    <property type="entry name" value="Laminin_B"/>
    <property type="match status" value="3"/>
</dbReference>
<dbReference type="SMART" id="SM00180">
    <property type="entry name" value="EGF_Lam"/>
    <property type="match status" value="6"/>
</dbReference>
<dbReference type="PROSITE" id="PS50835">
    <property type="entry name" value="IG_LIKE"/>
    <property type="match status" value="12"/>
</dbReference>
<evidence type="ECO:0000256" key="5">
    <source>
        <dbReference type="ARBA" id="ARBA00022737"/>
    </source>
</evidence>
<evidence type="ECO:0000256" key="11">
    <source>
        <dbReference type="ARBA" id="ARBA00023292"/>
    </source>
</evidence>
<feature type="disulfide bond" evidence="14">
    <location>
        <begin position="751"/>
        <end position="769"/>
    </location>
</feature>
<evidence type="ECO:0000313" key="23">
    <source>
        <dbReference type="Proteomes" id="UP000695007"/>
    </source>
</evidence>
<feature type="domain" description="Ig-like" evidence="21">
    <location>
        <begin position="2322"/>
        <end position="2410"/>
    </location>
</feature>
<feature type="compositionally biased region" description="Basic and acidic residues" evidence="16">
    <location>
        <begin position="93"/>
        <end position="114"/>
    </location>
</feature>
<dbReference type="SMART" id="SM00408">
    <property type="entry name" value="IGc2"/>
    <property type="match status" value="12"/>
</dbReference>
<evidence type="ECO:0000256" key="16">
    <source>
        <dbReference type="SAM" id="MobiDB-lite"/>
    </source>
</evidence>